<dbReference type="AlphaFoldDB" id="A0A4Q1CAC2"/>
<name>A0A4Q1CAC2_9BACT</name>
<dbReference type="PANTHER" id="PTHR43114">
    <property type="entry name" value="ADENINE DEAMINASE"/>
    <property type="match status" value="1"/>
</dbReference>
<comment type="caution">
    <text evidence="7">The sequence shown here is derived from an EMBL/GenBank/DDBJ whole genome shotgun (WGS) entry which is preliminary data.</text>
</comment>
<evidence type="ECO:0000256" key="2">
    <source>
        <dbReference type="ARBA" id="ARBA00006676"/>
    </source>
</evidence>
<evidence type="ECO:0000256" key="3">
    <source>
        <dbReference type="ARBA" id="ARBA00022723"/>
    </source>
</evidence>
<dbReference type="InterPro" id="IPR001365">
    <property type="entry name" value="A_deaminase_dom"/>
</dbReference>
<keyword evidence="5" id="KW-0862">Zinc</keyword>
<comment type="similarity">
    <text evidence="2">Belongs to the metallo-dependent hydrolases superfamily. Adenosine and AMP deaminases family.</text>
</comment>
<accession>A0A4Q1CAC2</accession>
<dbReference type="Gene3D" id="3.20.20.140">
    <property type="entry name" value="Metal-dependent hydrolases"/>
    <property type="match status" value="1"/>
</dbReference>
<gene>
    <name evidence="7" type="ORF">ESB00_08885</name>
</gene>
<dbReference type="GO" id="GO:0046872">
    <property type="term" value="F:metal ion binding"/>
    <property type="evidence" value="ECO:0007669"/>
    <property type="project" value="UniProtKB-KW"/>
</dbReference>
<evidence type="ECO:0000256" key="1">
    <source>
        <dbReference type="ARBA" id="ARBA00001947"/>
    </source>
</evidence>
<keyword evidence="4" id="KW-0378">Hydrolase</keyword>
<feature type="domain" description="Adenosine deaminase" evidence="6">
    <location>
        <begin position="17"/>
        <end position="327"/>
    </location>
</feature>
<proteinExistence type="inferred from homology"/>
<evidence type="ECO:0000313" key="7">
    <source>
        <dbReference type="EMBL" id="RXK55974.1"/>
    </source>
</evidence>
<protein>
    <submittedName>
        <fullName evidence="7">Adenosine deaminase</fullName>
    </submittedName>
</protein>
<dbReference type="SUPFAM" id="SSF51556">
    <property type="entry name" value="Metallo-dependent hydrolases"/>
    <property type="match status" value="1"/>
</dbReference>
<dbReference type="InterPro" id="IPR032466">
    <property type="entry name" value="Metal_Hydrolase"/>
</dbReference>
<organism evidence="7 8">
    <name type="scientific">Oleiharenicola lentus</name>
    <dbReference type="NCBI Taxonomy" id="2508720"/>
    <lineage>
        <taxon>Bacteria</taxon>
        <taxon>Pseudomonadati</taxon>
        <taxon>Verrucomicrobiota</taxon>
        <taxon>Opitutia</taxon>
        <taxon>Opitutales</taxon>
        <taxon>Opitutaceae</taxon>
        <taxon>Oleiharenicola</taxon>
    </lineage>
</organism>
<dbReference type="OrthoDB" id="9779574at2"/>
<comment type="cofactor">
    <cofactor evidence="1">
        <name>Zn(2+)</name>
        <dbReference type="ChEBI" id="CHEBI:29105"/>
    </cofactor>
</comment>
<dbReference type="GO" id="GO:0019239">
    <property type="term" value="F:deaminase activity"/>
    <property type="evidence" value="ECO:0007669"/>
    <property type="project" value="InterPro"/>
</dbReference>
<dbReference type="EMBL" id="SDHX01000001">
    <property type="protein sequence ID" value="RXK55974.1"/>
    <property type="molecule type" value="Genomic_DNA"/>
</dbReference>
<evidence type="ECO:0000259" key="6">
    <source>
        <dbReference type="Pfam" id="PF00962"/>
    </source>
</evidence>
<evidence type="ECO:0000313" key="8">
    <source>
        <dbReference type="Proteomes" id="UP000290218"/>
    </source>
</evidence>
<evidence type="ECO:0000256" key="5">
    <source>
        <dbReference type="ARBA" id="ARBA00022833"/>
    </source>
</evidence>
<keyword evidence="3" id="KW-0479">Metal-binding</keyword>
<dbReference type="RefSeq" id="WP_129047341.1">
    <property type="nucleotide sequence ID" value="NZ_SDHX01000001.1"/>
</dbReference>
<dbReference type="Pfam" id="PF00962">
    <property type="entry name" value="A_deaminase"/>
    <property type="match status" value="1"/>
</dbReference>
<dbReference type="PANTHER" id="PTHR43114:SF6">
    <property type="entry name" value="ADENINE DEAMINASE"/>
    <property type="match status" value="1"/>
</dbReference>
<dbReference type="GO" id="GO:0016814">
    <property type="term" value="F:hydrolase activity, acting on carbon-nitrogen (but not peptide) bonds, in cyclic amidines"/>
    <property type="evidence" value="ECO:0007669"/>
    <property type="project" value="UniProtKB-ARBA"/>
</dbReference>
<dbReference type="Proteomes" id="UP000290218">
    <property type="component" value="Unassembled WGS sequence"/>
</dbReference>
<keyword evidence="8" id="KW-1185">Reference proteome</keyword>
<reference evidence="7 8" key="1">
    <citation type="submission" date="2019-01" db="EMBL/GenBank/DDBJ databases">
        <title>Lacunisphaera sp. strain TWA-58.</title>
        <authorList>
            <person name="Chen W.-M."/>
        </authorList>
    </citation>
    <scope>NUCLEOTIDE SEQUENCE [LARGE SCALE GENOMIC DNA]</scope>
    <source>
        <strain evidence="7 8">TWA-58</strain>
    </source>
</reference>
<dbReference type="InterPro" id="IPR006330">
    <property type="entry name" value="Ado/ade_deaminase"/>
</dbReference>
<evidence type="ECO:0000256" key="4">
    <source>
        <dbReference type="ARBA" id="ARBA00022801"/>
    </source>
</evidence>
<sequence length="330" mass="37017">MPAISDSPHFAFAQSLPKTETHLHLEGALPLELLRRVRPEFAQPPVSWPHNFKFRDFAHFEKDLLDMAFSWYTTPARYHEAAKVIFARLVAQNVKYLETSFASGALEFLGLDGKEVLSAIIAAVPDELEVRVFLGIHHNGAGPKMRPVLEDALGWRDLAGIDLHGFEDAPLEPWTAPYWAAARRAGKYTKAHAGEFMGADFVKRVLDELNPHRIEHGVRAVEDPAVVRELIQRDIALDMCPISNHKLMPGISLANHPIRRLFDAGVKVTISTDDPISFGNRINDEYVALADRSGFERRELVQIARNGFDVALLPEAQKRAWLAELDQVVV</sequence>